<accession>A0ABU1ELF3</accession>
<evidence type="ECO:0000313" key="2">
    <source>
        <dbReference type="Proteomes" id="UP001257234"/>
    </source>
</evidence>
<dbReference type="Proteomes" id="UP001257234">
    <property type="component" value="Unassembled WGS sequence"/>
</dbReference>
<sequence>MTLCLSWKRNNTIHFSSDSRVSTDEESYADIGIKVMEIPVIINGPRDFNTGIERTVYNYKIGISYCGSTVTAHLLKETISEVLLNLQVLPDSDSFSFEGICNVVKLFFERTAEELINGADLEPDIEFLLGGYCPQHQEVLVYKFDLIEIDNVSFEVIFDRVLEENEEYIALGSGAGNAENILNTLEEIPDNKYLKVLKQICKDENVPSVGGFLQYGKFQNNNFKVYGVQDYIQNDNGGLEFIYPFRGTILYENDLNIRDLGFHIAANFIQPFEDEVF</sequence>
<dbReference type="EMBL" id="JAVJIU010000001">
    <property type="protein sequence ID" value="MDR5589013.1"/>
    <property type="molecule type" value="Genomic_DNA"/>
</dbReference>
<evidence type="ECO:0000313" key="1">
    <source>
        <dbReference type="EMBL" id="MDR5589013.1"/>
    </source>
</evidence>
<gene>
    <name evidence="1" type="ORF">RE431_00070</name>
</gene>
<protein>
    <submittedName>
        <fullName evidence="1">Uncharacterized protein</fullName>
    </submittedName>
</protein>
<comment type="caution">
    <text evidence="1">The sequence shown here is derived from an EMBL/GenBank/DDBJ whole genome shotgun (WGS) entry which is preliminary data.</text>
</comment>
<proteinExistence type="predicted"/>
<reference evidence="2" key="1">
    <citation type="submission" date="2023-07" db="EMBL/GenBank/DDBJ databases">
        <title>Christiangramia sp. SM2212., a novel bacterium of the family Flavobacteriaceae isolated from the sea sediment.</title>
        <authorList>
            <person name="Wang J."/>
            <person name="Zhang X."/>
        </authorList>
    </citation>
    <scope>NUCLEOTIDE SEQUENCE [LARGE SCALE GENOMIC DNA]</scope>
    <source>
        <strain evidence="2">SM2212</strain>
    </source>
</reference>
<keyword evidence="2" id="KW-1185">Reference proteome</keyword>
<organism evidence="1 2">
    <name type="scientific">Christiangramia sediminicola</name>
    <dbReference type="NCBI Taxonomy" id="3073267"/>
    <lineage>
        <taxon>Bacteria</taxon>
        <taxon>Pseudomonadati</taxon>
        <taxon>Bacteroidota</taxon>
        <taxon>Flavobacteriia</taxon>
        <taxon>Flavobacteriales</taxon>
        <taxon>Flavobacteriaceae</taxon>
        <taxon>Christiangramia</taxon>
    </lineage>
</organism>
<dbReference type="RefSeq" id="WP_309559916.1">
    <property type="nucleotide sequence ID" value="NZ_JAVJIU010000001.1"/>
</dbReference>
<name>A0ABU1ELF3_9FLAO</name>